<dbReference type="InterPro" id="IPR009001">
    <property type="entry name" value="Transl_elong_EF1A/Init_IF2_C"/>
</dbReference>
<dbReference type="EMBL" id="MK500339">
    <property type="protein sequence ID" value="QBK86980.1"/>
    <property type="molecule type" value="Genomic_DNA"/>
</dbReference>
<protein>
    <recommendedName>
        <fullName evidence="1">protein-synthesizing GTPase</fullName>
        <ecNumber evidence="1">3.6.5.3</ecNumber>
    </recommendedName>
</protein>
<evidence type="ECO:0000256" key="4">
    <source>
        <dbReference type="ARBA" id="ARBA00022917"/>
    </source>
</evidence>
<evidence type="ECO:0000256" key="5">
    <source>
        <dbReference type="ARBA" id="ARBA00023134"/>
    </source>
</evidence>
<gene>
    <name evidence="8" type="ORF">LCMAC103_03240</name>
</gene>
<dbReference type="GO" id="GO:0003924">
    <property type="term" value="F:GTPase activity"/>
    <property type="evidence" value="ECO:0007669"/>
    <property type="project" value="InterPro"/>
</dbReference>
<dbReference type="Gene3D" id="3.40.50.300">
    <property type="entry name" value="P-loop containing nucleotide triphosphate hydrolases"/>
    <property type="match status" value="1"/>
</dbReference>
<dbReference type="InterPro" id="IPR027417">
    <property type="entry name" value="P-loop_NTPase"/>
</dbReference>
<dbReference type="InterPro" id="IPR050543">
    <property type="entry name" value="eIF2G"/>
</dbReference>
<dbReference type="EC" id="3.6.5.3" evidence="1"/>
<dbReference type="Gene3D" id="2.40.30.10">
    <property type="entry name" value="Translation factors"/>
    <property type="match status" value="2"/>
</dbReference>
<dbReference type="SUPFAM" id="SSF52540">
    <property type="entry name" value="P-loop containing nucleoside triphosphate hydrolases"/>
    <property type="match status" value="1"/>
</dbReference>
<dbReference type="PANTHER" id="PTHR42854:SF3">
    <property type="entry name" value="EUKARYOTIC TRANSLATION INITIATION FACTOR 2 SUBUNIT 3-RELATED"/>
    <property type="match status" value="1"/>
</dbReference>
<keyword evidence="4" id="KW-0648">Protein biosynthesis</keyword>
<evidence type="ECO:0000256" key="2">
    <source>
        <dbReference type="ARBA" id="ARBA00022540"/>
    </source>
</evidence>
<reference evidence="8" key="1">
    <citation type="journal article" date="2019" name="MBio">
        <title>Virus Genomes from Deep Sea Sediments Expand the Ocean Megavirome and Support Independent Origins of Viral Gigantism.</title>
        <authorList>
            <person name="Backstrom D."/>
            <person name="Yutin N."/>
            <person name="Jorgensen S.L."/>
            <person name="Dharamshi J."/>
            <person name="Homa F."/>
            <person name="Zaremba-Niedwiedzka K."/>
            <person name="Spang A."/>
            <person name="Wolf Y.I."/>
            <person name="Koonin E.V."/>
            <person name="Ettema T.J."/>
        </authorList>
    </citation>
    <scope>NUCLEOTIDE SEQUENCE</scope>
</reference>
<keyword evidence="3" id="KW-0547">Nucleotide-binding</keyword>
<evidence type="ECO:0000256" key="6">
    <source>
        <dbReference type="ARBA" id="ARBA00048107"/>
    </source>
</evidence>
<evidence type="ECO:0000256" key="3">
    <source>
        <dbReference type="ARBA" id="ARBA00022741"/>
    </source>
</evidence>
<dbReference type="Pfam" id="PF00009">
    <property type="entry name" value="GTP_EFTU"/>
    <property type="match status" value="1"/>
</dbReference>
<keyword evidence="2 8" id="KW-0396">Initiation factor</keyword>
<keyword evidence="5" id="KW-0342">GTP-binding</keyword>
<dbReference type="NCBIfam" id="NF003077">
    <property type="entry name" value="PRK04000.1"/>
    <property type="match status" value="1"/>
</dbReference>
<dbReference type="SUPFAM" id="SSF50465">
    <property type="entry name" value="EF-Tu/eEF-1alpha/eIF2-gamma C-terminal domain"/>
    <property type="match status" value="1"/>
</dbReference>
<dbReference type="PROSITE" id="PS51722">
    <property type="entry name" value="G_TR_2"/>
    <property type="match status" value="1"/>
</dbReference>
<dbReference type="GO" id="GO:0005525">
    <property type="term" value="F:GTP binding"/>
    <property type="evidence" value="ECO:0007669"/>
    <property type="project" value="UniProtKB-KW"/>
</dbReference>
<accession>A0A481YVB6</accession>
<dbReference type="InterPro" id="IPR009000">
    <property type="entry name" value="Transl_B-barrel_sf"/>
</dbReference>
<evidence type="ECO:0000259" key="7">
    <source>
        <dbReference type="PROSITE" id="PS51722"/>
    </source>
</evidence>
<evidence type="ECO:0000313" key="8">
    <source>
        <dbReference type="EMBL" id="QBK86980.1"/>
    </source>
</evidence>
<dbReference type="GO" id="GO:0000049">
    <property type="term" value="F:tRNA binding"/>
    <property type="evidence" value="ECO:0007669"/>
    <property type="project" value="InterPro"/>
</dbReference>
<comment type="catalytic activity">
    <reaction evidence="6">
        <text>GTP + H2O = GDP + phosphate + H(+)</text>
        <dbReference type="Rhea" id="RHEA:19669"/>
        <dbReference type="ChEBI" id="CHEBI:15377"/>
        <dbReference type="ChEBI" id="CHEBI:15378"/>
        <dbReference type="ChEBI" id="CHEBI:37565"/>
        <dbReference type="ChEBI" id="CHEBI:43474"/>
        <dbReference type="ChEBI" id="CHEBI:58189"/>
        <dbReference type="EC" id="3.6.5.3"/>
    </reaction>
</comment>
<proteinExistence type="predicted"/>
<dbReference type="PANTHER" id="PTHR42854">
    <property type="entry name" value="EUKARYOTIC TRANSLATION INITIATION FACTOR 2 SUBUNIT 3 FAMILY MEMBER"/>
    <property type="match status" value="1"/>
</dbReference>
<sequence length="428" mass="45343">MSATGQATVNLITLGHVAHGKSSLLHALTGVRTAKHRDEKARNMTIRLGYANLKVFRCPACPPPGCFQPFPSAQTTCPPCRACGAETQFERHFSFVDAPGHAKYAPTVLAGIPNVDAAILLVAANEPCPMPQTDEHVASAAMLSPGLMRNLIVCQNKVDLCTLEESAANKAELVQFLAAAGVSTDRVVPICANLGYNVDVVCQYLCAIPVQARDVDAPPRIHAIRSFDINRPGASVDALCGGVVGGNLVCGVLRPGDVLEIRPGLVLRNGAVTPLRTRVVSLRSEQTELAAARPGLIAIQLTVDPALAKEDRMVGHVLGPPGTLPPVFRRVKVRLARKMKRLCDKAPAKAPQVGERLLASCVSMKTKCTVLAVEHKTVELRFDLPACADIGAKVALMRASEAGQWRLLASAHVVALVPLELTSAAAPP</sequence>
<dbReference type="CDD" id="cd03688">
    <property type="entry name" value="eIF2_gamma_II"/>
    <property type="match status" value="1"/>
</dbReference>
<name>A0A481YVB6_9VIRU</name>
<dbReference type="Pfam" id="PF09173">
    <property type="entry name" value="eIF2_C"/>
    <property type="match status" value="1"/>
</dbReference>
<organism evidence="8">
    <name type="scientific">Marseillevirus LCMAC103</name>
    <dbReference type="NCBI Taxonomy" id="2506604"/>
    <lineage>
        <taxon>Viruses</taxon>
        <taxon>Varidnaviria</taxon>
        <taxon>Bamfordvirae</taxon>
        <taxon>Nucleocytoviricota</taxon>
        <taxon>Megaviricetes</taxon>
        <taxon>Pimascovirales</taxon>
        <taxon>Pimascovirales incertae sedis</taxon>
        <taxon>Marseilleviridae</taxon>
    </lineage>
</organism>
<dbReference type="InterPro" id="IPR044127">
    <property type="entry name" value="eIF2g_dom_2"/>
</dbReference>
<dbReference type="SUPFAM" id="SSF50447">
    <property type="entry name" value="Translation proteins"/>
    <property type="match status" value="1"/>
</dbReference>
<dbReference type="InterPro" id="IPR000795">
    <property type="entry name" value="T_Tr_GTP-bd_dom"/>
</dbReference>
<dbReference type="InterPro" id="IPR015256">
    <property type="entry name" value="eIF2g_C"/>
</dbReference>
<dbReference type="PRINTS" id="PR00315">
    <property type="entry name" value="ELONGATNFCT"/>
</dbReference>
<feature type="domain" description="Tr-type G" evidence="7">
    <location>
        <begin position="6"/>
        <end position="213"/>
    </location>
</feature>
<evidence type="ECO:0000256" key="1">
    <source>
        <dbReference type="ARBA" id="ARBA00011986"/>
    </source>
</evidence>